<evidence type="ECO:0000313" key="2">
    <source>
        <dbReference type="Proteomes" id="UP000053820"/>
    </source>
</evidence>
<gene>
    <name evidence="1" type="ORF">HYDPIDRAFT_169418</name>
</gene>
<protein>
    <submittedName>
        <fullName evidence="1">Uncharacterized protein</fullName>
    </submittedName>
</protein>
<sequence length="105" mass="12000">MSHLHEICEDELLIDECLNILNSLDNLSELPVPHTIQYLRSPPVVVDTWDTTDDEEAPPWVHQRAGKVRCIDRPTWVVVPFFTAMASEPDNEAKKQAIFKWCSGV</sequence>
<accession>A0A0C9VVE1</accession>
<reference evidence="1 2" key="1">
    <citation type="submission" date="2014-04" db="EMBL/GenBank/DDBJ databases">
        <title>Evolutionary Origins and Diversification of the Mycorrhizal Mutualists.</title>
        <authorList>
            <consortium name="DOE Joint Genome Institute"/>
            <consortium name="Mycorrhizal Genomics Consortium"/>
            <person name="Kohler A."/>
            <person name="Kuo A."/>
            <person name="Nagy L.G."/>
            <person name="Floudas D."/>
            <person name="Copeland A."/>
            <person name="Barry K.W."/>
            <person name="Cichocki N."/>
            <person name="Veneault-Fourrey C."/>
            <person name="LaButti K."/>
            <person name="Lindquist E.A."/>
            <person name="Lipzen A."/>
            <person name="Lundell T."/>
            <person name="Morin E."/>
            <person name="Murat C."/>
            <person name="Riley R."/>
            <person name="Ohm R."/>
            <person name="Sun H."/>
            <person name="Tunlid A."/>
            <person name="Henrissat B."/>
            <person name="Grigoriev I.V."/>
            <person name="Hibbett D.S."/>
            <person name="Martin F."/>
        </authorList>
    </citation>
    <scope>NUCLEOTIDE SEQUENCE [LARGE SCALE GENOMIC DNA]</scope>
    <source>
        <strain evidence="1 2">MD-312</strain>
    </source>
</reference>
<keyword evidence="2" id="KW-1185">Reference proteome</keyword>
<dbReference type="EMBL" id="KN839858">
    <property type="protein sequence ID" value="KIJ62060.1"/>
    <property type="molecule type" value="Genomic_DNA"/>
</dbReference>
<dbReference type="AlphaFoldDB" id="A0A0C9VVE1"/>
<dbReference type="HOGENOM" id="CLU_2236945_0_0_1"/>
<organism evidence="1 2">
    <name type="scientific">Hydnomerulius pinastri MD-312</name>
    <dbReference type="NCBI Taxonomy" id="994086"/>
    <lineage>
        <taxon>Eukaryota</taxon>
        <taxon>Fungi</taxon>
        <taxon>Dikarya</taxon>
        <taxon>Basidiomycota</taxon>
        <taxon>Agaricomycotina</taxon>
        <taxon>Agaricomycetes</taxon>
        <taxon>Agaricomycetidae</taxon>
        <taxon>Boletales</taxon>
        <taxon>Boletales incertae sedis</taxon>
        <taxon>Leucogyrophana</taxon>
    </lineage>
</organism>
<evidence type="ECO:0000313" key="1">
    <source>
        <dbReference type="EMBL" id="KIJ62060.1"/>
    </source>
</evidence>
<dbReference type="Proteomes" id="UP000053820">
    <property type="component" value="Unassembled WGS sequence"/>
</dbReference>
<proteinExistence type="predicted"/>
<name>A0A0C9VVE1_9AGAM</name>